<dbReference type="PANTHER" id="PTHR36109">
    <property type="entry name" value="MEMBRANE PROTEIN-RELATED"/>
    <property type="match status" value="1"/>
</dbReference>
<dbReference type="STRING" id="211165.GCA_000317285_02320"/>
<reference evidence="2 3" key="1">
    <citation type="journal article" date="2019" name="Genome Biol. Evol.">
        <title>Day and night: Metabolic profiles and evolutionary relationships of six axenic non-marine cyanobacteria.</title>
        <authorList>
            <person name="Will S.E."/>
            <person name="Henke P."/>
            <person name="Boedeker C."/>
            <person name="Huang S."/>
            <person name="Brinkmann H."/>
            <person name="Rohde M."/>
            <person name="Jarek M."/>
            <person name="Friedl T."/>
            <person name="Seufert S."/>
            <person name="Schumacher M."/>
            <person name="Overmann J."/>
            <person name="Neumann-Schaal M."/>
            <person name="Petersen J."/>
        </authorList>
    </citation>
    <scope>NUCLEOTIDE SEQUENCE [LARGE SCALE GENOMIC DNA]</scope>
    <source>
        <strain evidence="2 3">PCC 6912</strain>
    </source>
</reference>
<keyword evidence="1" id="KW-1133">Transmembrane helix</keyword>
<sequence length="164" mass="17628">MNYLIAVLSDRIQAEAAYLALEKEGIKSTILGKGYKSADEFGLIDPKEPAKKQARLMAFWLVPFGFFAGTTFSIITGLNTFAWAGEIGNHIIGGLLGAGSGALGSLFVGGGIGLIVGSGDALPYRNRLNEGKYLIVVQDSETLIRQATRILRQYEPENIQGYQG</sequence>
<keyword evidence="3" id="KW-1185">Reference proteome</keyword>
<organism evidence="2 3">
    <name type="scientific">Chlorogloeopsis fritschii PCC 6912</name>
    <dbReference type="NCBI Taxonomy" id="211165"/>
    <lineage>
        <taxon>Bacteria</taxon>
        <taxon>Bacillati</taxon>
        <taxon>Cyanobacteriota</taxon>
        <taxon>Cyanophyceae</taxon>
        <taxon>Nostocales</taxon>
        <taxon>Chlorogloeopsidaceae</taxon>
        <taxon>Chlorogloeopsis</taxon>
    </lineage>
</organism>
<feature type="transmembrane region" description="Helical" evidence="1">
    <location>
        <begin position="91"/>
        <end position="117"/>
    </location>
</feature>
<feature type="transmembrane region" description="Helical" evidence="1">
    <location>
        <begin position="57"/>
        <end position="85"/>
    </location>
</feature>
<name>A0A3S0XHP6_CHLFR</name>
<dbReference type="PANTHER" id="PTHR36109:SF1">
    <property type="entry name" value="SLR0613 PROTEIN"/>
    <property type="match status" value="1"/>
</dbReference>
<evidence type="ECO:0000313" key="2">
    <source>
        <dbReference type="EMBL" id="RUR73167.1"/>
    </source>
</evidence>
<dbReference type="EMBL" id="RSCJ01000038">
    <property type="protein sequence ID" value="RUR73167.1"/>
    <property type="molecule type" value="Genomic_DNA"/>
</dbReference>
<evidence type="ECO:0000256" key="1">
    <source>
        <dbReference type="SAM" id="Phobius"/>
    </source>
</evidence>
<dbReference type="Proteomes" id="UP000268857">
    <property type="component" value="Unassembled WGS sequence"/>
</dbReference>
<keyword evidence="1" id="KW-0472">Membrane</keyword>
<gene>
    <name evidence="2" type="ORF">PCC6912_58460</name>
</gene>
<keyword evidence="1" id="KW-0812">Transmembrane</keyword>
<proteinExistence type="predicted"/>
<dbReference type="RefSeq" id="WP_016878721.1">
    <property type="nucleotide sequence ID" value="NZ_AJLN01000067.1"/>
</dbReference>
<protein>
    <recommendedName>
        <fullName evidence="4">DUF1269 domain-containing protein</fullName>
    </recommendedName>
</protein>
<dbReference type="OrthoDB" id="428329at2"/>
<dbReference type="InterPro" id="IPR052948">
    <property type="entry name" value="Low_temp-induced_all0457"/>
</dbReference>
<comment type="caution">
    <text evidence="2">The sequence shown here is derived from an EMBL/GenBank/DDBJ whole genome shotgun (WGS) entry which is preliminary data.</text>
</comment>
<evidence type="ECO:0000313" key="3">
    <source>
        <dbReference type="Proteomes" id="UP000268857"/>
    </source>
</evidence>
<dbReference type="AlphaFoldDB" id="A0A3S0XHP6"/>
<evidence type="ECO:0008006" key="4">
    <source>
        <dbReference type="Google" id="ProtNLM"/>
    </source>
</evidence>
<accession>A0A3S0XHP6</accession>